<dbReference type="AlphaFoldDB" id="A0A328ALL3"/>
<organism evidence="2 3">
    <name type="scientific">Phenylobacterium soli</name>
    <dbReference type="NCBI Taxonomy" id="2170551"/>
    <lineage>
        <taxon>Bacteria</taxon>
        <taxon>Pseudomonadati</taxon>
        <taxon>Pseudomonadota</taxon>
        <taxon>Alphaproteobacteria</taxon>
        <taxon>Caulobacterales</taxon>
        <taxon>Caulobacteraceae</taxon>
        <taxon>Phenylobacterium</taxon>
    </lineage>
</organism>
<dbReference type="GO" id="GO:0005737">
    <property type="term" value="C:cytoplasm"/>
    <property type="evidence" value="ECO:0007669"/>
    <property type="project" value="TreeGrafter"/>
</dbReference>
<proteinExistence type="predicted"/>
<reference evidence="3" key="1">
    <citation type="submission" date="2018-05" db="EMBL/GenBank/DDBJ databases">
        <authorList>
            <person name="Li X."/>
        </authorList>
    </citation>
    <scope>NUCLEOTIDE SEQUENCE [LARGE SCALE GENOMIC DNA]</scope>
    <source>
        <strain evidence="3">LX32</strain>
    </source>
</reference>
<accession>A0A328ALL3</accession>
<dbReference type="PANTHER" id="PTHR43441">
    <property type="entry name" value="RIBOSOMAL-PROTEIN-SERINE ACETYLTRANSFERASE"/>
    <property type="match status" value="1"/>
</dbReference>
<comment type="caution">
    <text evidence="2">The sequence shown here is derived from an EMBL/GenBank/DDBJ whole genome shotgun (WGS) entry which is preliminary data.</text>
</comment>
<dbReference type="InterPro" id="IPR016181">
    <property type="entry name" value="Acyl_CoA_acyltransferase"/>
</dbReference>
<evidence type="ECO:0000313" key="3">
    <source>
        <dbReference type="Proteomes" id="UP000249254"/>
    </source>
</evidence>
<keyword evidence="2" id="KW-0808">Transferase</keyword>
<dbReference type="Proteomes" id="UP000249254">
    <property type="component" value="Unassembled WGS sequence"/>
</dbReference>
<dbReference type="EMBL" id="QFYQ01000001">
    <property type="protein sequence ID" value="RAK55341.1"/>
    <property type="molecule type" value="Genomic_DNA"/>
</dbReference>
<keyword evidence="3" id="KW-1185">Reference proteome</keyword>
<dbReference type="PANTHER" id="PTHR43441:SF2">
    <property type="entry name" value="FAMILY ACETYLTRANSFERASE, PUTATIVE (AFU_ORTHOLOGUE AFUA_7G00850)-RELATED"/>
    <property type="match status" value="1"/>
</dbReference>
<dbReference type="GO" id="GO:0008999">
    <property type="term" value="F:protein-N-terminal-alanine acetyltransferase activity"/>
    <property type="evidence" value="ECO:0007669"/>
    <property type="project" value="TreeGrafter"/>
</dbReference>
<dbReference type="Pfam" id="PF13302">
    <property type="entry name" value="Acetyltransf_3"/>
    <property type="match status" value="1"/>
</dbReference>
<dbReference type="PROSITE" id="PS51186">
    <property type="entry name" value="GNAT"/>
    <property type="match status" value="1"/>
</dbReference>
<feature type="domain" description="N-acetyltransferase" evidence="1">
    <location>
        <begin position="16"/>
        <end position="171"/>
    </location>
</feature>
<evidence type="ECO:0000313" key="2">
    <source>
        <dbReference type="EMBL" id="RAK55341.1"/>
    </source>
</evidence>
<evidence type="ECO:0000259" key="1">
    <source>
        <dbReference type="PROSITE" id="PS51186"/>
    </source>
</evidence>
<dbReference type="InterPro" id="IPR000182">
    <property type="entry name" value="GNAT_dom"/>
</dbReference>
<name>A0A328ALL3_9CAUL</name>
<dbReference type="InterPro" id="IPR051908">
    <property type="entry name" value="Ribosomal_N-acetyltransferase"/>
</dbReference>
<dbReference type="Gene3D" id="3.40.630.30">
    <property type="match status" value="1"/>
</dbReference>
<dbReference type="OrthoDB" id="5295305at2"/>
<sequence length="179" mass="19867">MIPFAKRLTVLETERLRLQPLIEADAADIFPLMGDPEVMAFLDMPQTDEPDLVAELVRAQVAAMGQGKAVYWTIRTLDGADFVGCCELADIDRWHKRAEIGFMLGRGSWGSGYGHEAMQAVVAYAAAGGLRRLIATIHLGNRRSETILEKLGFKEEGLLRGHVLREGERRDCQVFGLLL</sequence>
<gene>
    <name evidence="2" type="ORF">DJ017_12860</name>
</gene>
<protein>
    <submittedName>
        <fullName evidence="2">N-acetyltransferase</fullName>
    </submittedName>
</protein>
<dbReference type="GO" id="GO:1990189">
    <property type="term" value="F:protein N-terminal-serine acetyltransferase activity"/>
    <property type="evidence" value="ECO:0007669"/>
    <property type="project" value="TreeGrafter"/>
</dbReference>
<dbReference type="SUPFAM" id="SSF55729">
    <property type="entry name" value="Acyl-CoA N-acyltransferases (Nat)"/>
    <property type="match status" value="1"/>
</dbReference>
<dbReference type="RefSeq" id="WP_111529089.1">
    <property type="nucleotide sequence ID" value="NZ_JBHRSG010000003.1"/>
</dbReference>